<gene>
    <name evidence="2" type="ORF">SLA_6434</name>
</gene>
<dbReference type="KEGG" id="slau:SLA_6434"/>
<proteinExistence type="predicted"/>
<name>A0A160P836_STRLU</name>
<reference evidence="2 3" key="1">
    <citation type="journal article" date="2016" name="Genome Announc.">
        <title>Complete Genome Sequence of Thiostrepton-Producing Streptomyces laurentii ATCC 31255.</title>
        <authorList>
            <person name="Doi K."/>
            <person name="Fujino Y."/>
            <person name="Nagayoshi Y."/>
            <person name="Ohshima T."/>
            <person name="Ogata S."/>
        </authorList>
    </citation>
    <scope>NUCLEOTIDE SEQUENCE [LARGE SCALE GENOMIC DNA]</scope>
    <source>
        <strain evidence="2 3">ATCC 31255</strain>
    </source>
</reference>
<dbReference type="AlphaFoldDB" id="A0A160P836"/>
<dbReference type="Proteomes" id="UP000217676">
    <property type="component" value="Chromosome"/>
</dbReference>
<evidence type="ECO:0000256" key="1">
    <source>
        <dbReference type="SAM" id="MobiDB-lite"/>
    </source>
</evidence>
<organism evidence="2 3">
    <name type="scientific">Streptomyces laurentii</name>
    <dbReference type="NCBI Taxonomy" id="39478"/>
    <lineage>
        <taxon>Bacteria</taxon>
        <taxon>Bacillati</taxon>
        <taxon>Actinomycetota</taxon>
        <taxon>Actinomycetes</taxon>
        <taxon>Kitasatosporales</taxon>
        <taxon>Streptomycetaceae</taxon>
        <taxon>Streptomyces</taxon>
    </lineage>
</organism>
<evidence type="ECO:0000313" key="3">
    <source>
        <dbReference type="Proteomes" id="UP000217676"/>
    </source>
</evidence>
<dbReference type="EMBL" id="AP017424">
    <property type="protein sequence ID" value="BAU87301.1"/>
    <property type="molecule type" value="Genomic_DNA"/>
</dbReference>
<feature type="region of interest" description="Disordered" evidence="1">
    <location>
        <begin position="1"/>
        <end position="49"/>
    </location>
</feature>
<protein>
    <submittedName>
        <fullName evidence="2">Large adhesive protein</fullName>
    </submittedName>
</protein>
<sequence>MVRPEDATATGPADGSPIVETRVDGLVDTGPFSEAGATPPQRAPGHRPAGGALMSLGIVDLVLVPHQATFALVTTSRRRWSVACLFRQMR</sequence>
<accession>A0A160P836</accession>
<keyword evidence="3" id="KW-1185">Reference proteome</keyword>
<evidence type="ECO:0000313" key="2">
    <source>
        <dbReference type="EMBL" id="BAU87301.1"/>
    </source>
</evidence>